<dbReference type="GeneID" id="25278283"/>
<protein>
    <submittedName>
        <fullName evidence="2">Uncharacterized protein</fullName>
    </submittedName>
</protein>
<feature type="transmembrane region" description="Helical" evidence="1">
    <location>
        <begin position="25"/>
        <end position="47"/>
    </location>
</feature>
<dbReference type="EMBL" id="AMGV01000002">
    <property type="protein sequence ID" value="KEF61777.1"/>
    <property type="molecule type" value="Genomic_DNA"/>
</dbReference>
<keyword evidence="3" id="KW-1185">Reference proteome</keyword>
<accession>A0A072PQ11</accession>
<name>A0A072PQ11_9EURO</name>
<evidence type="ECO:0000313" key="2">
    <source>
        <dbReference type="EMBL" id="KEF61777.1"/>
    </source>
</evidence>
<dbReference type="OrthoDB" id="4140442at2759"/>
<sequence>MKRRFAEHLYNDGQRKIYQAPSSHLGLFAASYVIAGSCILTAGGLAFANPDYYDPSRDLPWFVAVGCRLGIMVFTVVGGYALIRPLNLVRSIDLIKKNDTVKLLVQVRRPLPFLRPKGHIVDPFNLQVKRTYARPFESEFESFEEPQSAQASKSPGNPLSYIAQAISKGIYYPFISVRKLMAWDGIMSIDLVEGEEMTRCKLDTTGRWSNNGQDFIKMSVVAL</sequence>
<keyword evidence="1" id="KW-1133">Transmembrane helix</keyword>
<dbReference type="VEuPathDB" id="FungiDB:A1O9_03347"/>
<evidence type="ECO:0000313" key="3">
    <source>
        <dbReference type="Proteomes" id="UP000027920"/>
    </source>
</evidence>
<organism evidence="2 3">
    <name type="scientific">Exophiala aquamarina CBS 119918</name>
    <dbReference type="NCBI Taxonomy" id="1182545"/>
    <lineage>
        <taxon>Eukaryota</taxon>
        <taxon>Fungi</taxon>
        <taxon>Dikarya</taxon>
        <taxon>Ascomycota</taxon>
        <taxon>Pezizomycotina</taxon>
        <taxon>Eurotiomycetes</taxon>
        <taxon>Chaetothyriomycetidae</taxon>
        <taxon>Chaetothyriales</taxon>
        <taxon>Herpotrichiellaceae</taxon>
        <taxon>Exophiala</taxon>
    </lineage>
</organism>
<dbReference type="AlphaFoldDB" id="A0A072PQ11"/>
<gene>
    <name evidence="2" type="ORF">A1O9_03347</name>
</gene>
<keyword evidence="1" id="KW-0472">Membrane</keyword>
<feature type="transmembrane region" description="Helical" evidence="1">
    <location>
        <begin position="59"/>
        <end position="83"/>
    </location>
</feature>
<dbReference type="Proteomes" id="UP000027920">
    <property type="component" value="Unassembled WGS sequence"/>
</dbReference>
<proteinExistence type="predicted"/>
<dbReference type="HOGENOM" id="CLU_086724_0_0_1"/>
<evidence type="ECO:0000256" key="1">
    <source>
        <dbReference type="SAM" id="Phobius"/>
    </source>
</evidence>
<dbReference type="STRING" id="1182545.A0A072PQ11"/>
<keyword evidence="1" id="KW-0812">Transmembrane</keyword>
<reference evidence="2 3" key="1">
    <citation type="submission" date="2013-03" db="EMBL/GenBank/DDBJ databases">
        <title>The Genome Sequence of Exophiala aquamarina CBS 119918.</title>
        <authorList>
            <consortium name="The Broad Institute Genomics Platform"/>
            <person name="Cuomo C."/>
            <person name="de Hoog S."/>
            <person name="Gorbushina A."/>
            <person name="Walker B."/>
            <person name="Young S.K."/>
            <person name="Zeng Q."/>
            <person name="Gargeya S."/>
            <person name="Fitzgerald M."/>
            <person name="Haas B."/>
            <person name="Abouelleil A."/>
            <person name="Allen A.W."/>
            <person name="Alvarado L."/>
            <person name="Arachchi H.M."/>
            <person name="Berlin A.M."/>
            <person name="Chapman S.B."/>
            <person name="Gainer-Dewar J."/>
            <person name="Goldberg J."/>
            <person name="Griggs A."/>
            <person name="Gujja S."/>
            <person name="Hansen M."/>
            <person name="Howarth C."/>
            <person name="Imamovic A."/>
            <person name="Ireland A."/>
            <person name="Larimer J."/>
            <person name="McCowan C."/>
            <person name="Murphy C."/>
            <person name="Pearson M."/>
            <person name="Poon T.W."/>
            <person name="Priest M."/>
            <person name="Roberts A."/>
            <person name="Saif S."/>
            <person name="Shea T."/>
            <person name="Sisk P."/>
            <person name="Sykes S."/>
            <person name="Wortman J."/>
            <person name="Nusbaum C."/>
            <person name="Birren B."/>
        </authorList>
    </citation>
    <scope>NUCLEOTIDE SEQUENCE [LARGE SCALE GENOMIC DNA]</scope>
    <source>
        <strain evidence="2 3">CBS 119918</strain>
    </source>
</reference>
<comment type="caution">
    <text evidence="2">The sequence shown here is derived from an EMBL/GenBank/DDBJ whole genome shotgun (WGS) entry which is preliminary data.</text>
</comment>
<dbReference type="RefSeq" id="XP_013264367.1">
    <property type="nucleotide sequence ID" value="XM_013408913.1"/>
</dbReference>